<dbReference type="AlphaFoldDB" id="A0A106C3P8"/>
<name>A0A106C3P8_SHEFR</name>
<sequence length="178" mass="20397">MAAKATVFKVSLQIADMDRHYYADHQFTLAQHPSETDTRMMVRLLAFAINASETLVFSKGLCVDDEAELWDKNLSGEIDLWVEFGQADEKWLRKACGRSKQVVLYTYGGRSVPIWWQQNQQAFARYENLTVINFPEDAVKQMEVFVNRNMALQVSLSEGQVWLSDANNSVLIEPETLK</sequence>
<reference evidence="1 2" key="1">
    <citation type="submission" date="2016-01" db="EMBL/GenBank/DDBJ databases">
        <title>Draft genome of the antarctic isolate Shewanella frigidimarina Ag06-30.</title>
        <authorList>
            <person name="Parmeciano Di Noto G."/>
            <person name="Vazquez S."/>
            <person name="Mac Cormack W."/>
            <person name="Iriarte A."/>
            <person name="Quiroga C."/>
        </authorList>
    </citation>
    <scope>NUCLEOTIDE SEQUENCE [LARGE SCALE GENOMIC DNA]</scope>
    <source>
        <strain evidence="1 2">Ag06-30</strain>
    </source>
</reference>
<dbReference type="PIRSF" id="PIRSF011484">
    <property type="entry name" value="YaeQ"/>
    <property type="match status" value="1"/>
</dbReference>
<dbReference type="EMBL" id="LRDC01000001">
    <property type="protein sequence ID" value="KVX03681.1"/>
    <property type="molecule type" value="Genomic_DNA"/>
</dbReference>
<evidence type="ECO:0008006" key="3">
    <source>
        <dbReference type="Google" id="ProtNLM"/>
    </source>
</evidence>
<proteinExistence type="predicted"/>
<dbReference type="Proteomes" id="UP000055702">
    <property type="component" value="Unassembled WGS sequence"/>
</dbReference>
<dbReference type="InterPro" id="IPR038590">
    <property type="entry name" value="YaeQ_sf"/>
</dbReference>
<evidence type="ECO:0000313" key="2">
    <source>
        <dbReference type="Proteomes" id="UP000055702"/>
    </source>
</evidence>
<gene>
    <name evidence="1" type="ORF">AWJ07_03805</name>
</gene>
<protein>
    <recommendedName>
        <fullName evidence="3">YaeQ family protein</fullName>
    </recommendedName>
</protein>
<dbReference type="PANTHER" id="PTHR38784:SF1">
    <property type="entry name" value="SUCROSE PHOSPHORYLASE"/>
    <property type="match status" value="1"/>
</dbReference>
<comment type="caution">
    <text evidence="1">The sequence shown here is derived from an EMBL/GenBank/DDBJ whole genome shotgun (WGS) entry which is preliminary data.</text>
</comment>
<dbReference type="Pfam" id="PF07152">
    <property type="entry name" value="YaeQ"/>
    <property type="match status" value="1"/>
</dbReference>
<dbReference type="InterPro" id="IPR011335">
    <property type="entry name" value="Restrct_endonuc-II-like"/>
</dbReference>
<dbReference type="PANTHER" id="PTHR38784">
    <property type="entry name" value="SUCROSE PHOSPHORYLASE"/>
    <property type="match status" value="1"/>
</dbReference>
<organism evidence="1">
    <name type="scientific">Shewanella frigidimarina</name>
    <dbReference type="NCBI Taxonomy" id="56812"/>
    <lineage>
        <taxon>Bacteria</taxon>
        <taxon>Pseudomonadati</taxon>
        <taxon>Pseudomonadota</taxon>
        <taxon>Gammaproteobacteria</taxon>
        <taxon>Alteromonadales</taxon>
        <taxon>Shewanellaceae</taxon>
        <taxon>Shewanella</taxon>
    </lineage>
</organism>
<dbReference type="Gene3D" id="3.10.640.10">
    <property type="entry name" value="Restriction endonuclease-like alpha-beta roll domain"/>
    <property type="match status" value="1"/>
</dbReference>
<dbReference type="CDD" id="cd22368">
    <property type="entry name" value="YaeQ-like"/>
    <property type="match status" value="1"/>
</dbReference>
<accession>A0A106C3P8</accession>
<evidence type="ECO:0000313" key="1">
    <source>
        <dbReference type="EMBL" id="KVX03681.1"/>
    </source>
</evidence>
<dbReference type="SUPFAM" id="SSF52980">
    <property type="entry name" value="Restriction endonuclease-like"/>
    <property type="match status" value="1"/>
</dbReference>
<dbReference type="InterPro" id="IPR009822">
    <property type="entry name" value="YaeQ"/>
</dbReference>
<dbReference type="SMART" id="SM01322">
    <property type="entry name" value="YaeQ"/>
    <property type="match status" value="1"/>
</dbReference>
<dbReference type="RefSeq" id="WP_059744427.1">
    <property type="nucleotide sequence ID" value="NZ_LRDC01000001.1"/>
</dbReference>